<accession>A0ABQ2KA74</accession>
<feature type="chain" id="PRO_5046690428" description="Superoxide dismutase" evidence="1">
    <location>
        <begin position="23"/>
        <end position="317"/>
    </location>
</feature>
<dbReference type="Gene3D" id="2.120.10.30">
    <property type="entry name" value="TolB, C-terminal domain"/>
    <property type="match status" value="1"/>
</dbReference>
<keyword evidence="3" id="KW-1185">Reference proteome</keyword>
<dbReference type="PANTHER" id="PTHR31460:SF3">
    <property type="entry name" value="MESOCENTIN"/>
    <property type="match status" value="1"/>
</dbReference>
<dbReference type="RefSeq" id="WP_189025241.1">
    <property type="nucleotide sequence ID" value="NZ_BMNE01000002.1"/>
</dbReference>
<feature type="signal peptide" evidence="1">
    <location>
        <begin position="1"/>
        <end position="22"/>
    </location>
</feature>
<evidence type="ECO:0000313" key="3">
    <source>
        <dbReference type="Proteomes" id="UP000658127"/>
    </source>
</evidence>
<dbReference type="EMBL" id="BMNE01000002">
    <property type="protein sequence ID" value="GGN72623.1"/>
    <property type="molecule type" value="Genomic_DNA"/>
</dbReference>
<reference evidence="3" key="1">
    <citation type="journal article" date="2019" name="Int. J. Syst. Evol. Microbiol.">
        <title>The Global Catalogue of Microorganisms (GCM) 10K type strain sequencing project: providing services to taxonomists for standard genome sequencing and annotation.</title>
        <authorList>
            <consortium name="The Broad Institute Genomics Platform"/>
            <consortium name="The Broad Institute Genome Sequencing Center for Infectious Disease"/>
            <person name="Wu L."/>
            <person name="Ma J."/>
        </authorList>
    </citation>
    <scope>NUCLEOTIDE SEQUENCE [LARGE SCALE GENOMIC DNA]</scope>
    <source>
        <strain evidence="3">CGMCC 4.7329</strain>
    </source>
</reference>
<dbReference type="SUPFAM" id="SSF63829">
    <property type="entry name" value="Calcium-dependent phosphotriesterase"/>
    <property type="match status" value="1"/>
</dbReference>
<sequence>MIRTSATIALAVACLSACGTDAAPTLSTAYELPGTAVYPEGIALDARSGDSYVGSFADGTVYRAAAGAERAEVFLPAGTDGRKTTNGVRVDRDGRLWVIDSGAGVAVYDTGSRALLARFDVPGDAPRFVNDLDFGADGSAYLTDSVRNVVYRVTPDQVATGRGELGVAYDLAPVLGPRDAKTFELNGIVADQAGAYLLVVAMSAGELYRIDLTGAEPIRKVALTGGDVRHGDGMELRDNTLWVVHNTENTISRWTVTDRGAAATRDDEFHDPALNIPTTMVHSGDRALIVSSQFDKGGPMGDAGAPGQFVVSAVDGF</sequence>
<name>A0ABQ2KA74_9NOCA</name>
<gene>
    <name evidence="2" type="ORF">GCM10011610_14030</name>
</gene>
<dbReference type="Proteomes" id="UP000658127">
    <property type="component" value="Unassembled WGS sequence"/>
</dbReference>
<dbReference type="InterPro" id="IPR053224">
    <property type="entry name" value="Sensory_adhesion_molecule"/>
</dbReference>
<protein>
    <recommendedName>
        <fullName evidence="4">Superoxide dismutase</fullName>
    </recommendedName>
</protein>
<evidence type="ECO:0000313" key="2">
    <source>
        <dbReference type="EMBL" id="GGN72623.1"/>
    </source>
</evidence>
<keyword evidence="1" id="KW-0732">Signal</keyword>
<evidence type="ECO:0008006" key="4">
    <source>
        <dbReference type="Google" id="ProtNLM"/>
    </source>
</evidence>
<evidence type="ECO:0000256" key="1">
    <source>
        <dbReference type="SAM" id="SignalP"/>
    </source>
</evidence>
<proteinExistence type="predicted"/>
<comment type="caution">
    <text evidence="2">The sequence shown here is derived from an EMBL/GenBank/DDBJ whole genome shotgun (WGS) entry which is preliminary data.</text>
</comment>
<organism evidence="2 3">
    <name type="scientific">Nocardia rhizosphaerihabitans</name>
    <dbReference type="NCBI Taxonomy" id="1691570"/>
    <lineage>
        <taxon>Bacteria</taxon>
        <taxon>Bacillati</taxon>
        <taxon>Actinomycetota</taxon>
        <taxon>Actinomycetes</taxon>
        <taxon>Mycobacteriales</taxon>
        <taxon>Nocardiaceae</taxon>
        <taxon>Nocardia</taxon>
    </lineage>
</organism>
<dbReference type="InterPro" id="IPR011042">
    <property type="entry name" value="6-blade_b-propeller_TolB-like"/>
</dbReference>
<dbReference type="PANTHER" id="PTHR31460">
    <property type="match status" value="1"/>
</dbReference>